<dbReference type="PANTHER" id="PTHR46509">
    <property type="entry name" value="PHOSPHOADENOSINE PHOSPHOSULFATE REDUCTASE"/>
    <property type="match status" value="1"/>
</dbReference>
<evidence type="ECO:0000256" key="1">
    <source>
        <dbReference type="ARBA" id="ARBA00009732"/>
    </source>
</evidence>
<dbReference type="HAMAP" id="MF_00063">
    <property type="entry name" value="CysH"/>
    <property type="match status" value="1"/>
</dbReference>
<evidence type="ECO:0000259" key="4">
    <source>
        <dbReference type="Pfam" id="PF01507"/>
    </source>
</evidence>
<dbReference type="InterPro" id="IPR004511">
    <property type="entry name" value="PAPS/APS_Rdtase"/>
</dbReference>
<dbReference type="GO" id="GO:0019379">
    <property type="term" value="P:sulfate assimilation, phosphoadenylyl sulfate reduction by phosphoadenylyl-sulfate reductase (thioredoxin)"/>
    <property type="evidence" value="ECO:0007669"/>
    <property type="project" value="InterPro"/>
</dbReference>
<dbReference type="NCBIfam" id="TIGR00434">
    <property type="entry name" value="cysH"/>
    <property type="match status" value="1"/>
</dbReference>
<dbReference type="NCBIfam" id="NF002537">
    <property type="entry name" value="PRK02090.1"/>
    <property type="match status" value="1"/>
</dbReference>
<dbReference type="PIRSF" id="PIRSF000857">
    <property type="entry name" value="PAPS_reductase"/>
    <property type="match status" value="1"/>
</dbReference>
<sequence length="243" mass="27852">MSNHGVDIKPTECNQVSAACVQSLNQQFGTLTAIERIEKAAELLPENFAMTSSFGIDSAVSLQLINQVIPGIRVILIDTGYLFQETYQYAETLQQTLKLNLHIHQSPISAARFESLHGQLWLQGIDGLNQYNQLRKVQPLNQAMSVLNIMSWFSGVRRSQSSTRQQLLWIATKNQRYKVHPLLDWSDRDLYRHTKKHQLPQHPLYKKGYLTVGDIHSTQSIHEVKDLSELRFFGLKRECGIHE</sequence>
<dbReference type="Gene3D" id="3.40.50.620">
    <property type="entry name" value="HUPs"/>
    <property type="match status" value="1"/>
</dbReference>
<reference evidence="5" key="1">
    <citation type="submission" date="2018-06" db="EMBL/GenBank/DDBJ databases">
        <authorList>
            <person name="Zhirakovskaya E."/>
        </authorList>
    </citation>
    <scope>NUCLEOTIDE SEQUENCE</scope>
</reference>
<evidence type="ECO:0000256" key="2">
    <source>
        <dbReference type="ARBA" id="ARBA00023002"/>
    </source>
</evidence>
<dbReference type="InterPro" id="IPR014729">
    <property type="entry name" value="Rossmann-like_a/b/a_fold"/>
</dbReference>
<accession>A0A3B0VRG9</accession>
<dbReference type="SUPFAM" id="SSF52402">
    <property type="entry name" value="Adenine nucleotide alpha hydrolases-like"/>
    <property type="match status" value="1"/>
</dbReference>
<dbReference type="CDD" id="cd23945">
    <property type="entry name" value="PAPS_reductase"/>
    <property type="match status" value="1"/>
</dbReference>
<dbReference type="Pfam" id="PF01507">
    <property type="entry name" value="PAPS_reduct"/>
    <property type="match status" value="1"/>
</dbReference>
<evidence type="ECO:0000313" key="5">
    <source>
        <dbReference type="EMBL" id="VAW46195.1"/>
    </source>
</evidence>
<comment type="pathway">
    <text evidence="3">Sulfur metabolism; hydrogen sulfide biosynthesis; sulfite from sulfate.</text>
</comment>
<organism evidence="5">
    <name type="scientific">hydrothermal vent metagenome</name>
    <dbReference type="NCBI Taxonomy" id="652676"/>
    <lineage>
        <taxon>unclassified sequences</taxon>
        <taxon>metagenomes</taxon>
        <taxon>ecological metagenomes</taxon>
    </lineage>
</organism>
<gene>
    <name evidence="5" type="ORF">MNBD_GAMMA02-1158</name>
</gene>
<dbReference type="InterPro" id="IPR002500">
    <property type="entry name" value="PAPS_reduct_dom"/>
</dbReference>
<dbReference type="PANTHER" id="PTHR46509:SF1">
    <property type="entry name" value="PHOSPHOADENOSINE PHOSPHOSULFATE REDUCTASE"/>
    <property type="match status" value="1"/>
</dbReference>
<protein>
    <submittedName>
        <fullName evidence="5">Phosphoadenylyl-sulfate reductase [thioredoxin]</fullName>
        <ecNumber evidence="5">1.8.4.8</ecNumber>
    </submittedName>
</protein>
<dbReference type="GO" id="GO:0004604">
    <property type="term" value="F:phosphoadenylyl-sulfate reductase (thioredoxin) activity"/>
    <property type="evidence" value="ECO:0007669"/>
    <property type="project" value="UniProtKB-EC"/>
</dbReference>
<dbReference type="EMBL" id="UOFA01000262">
    <property type="protein sequence ID" value="VAW46195.1"/>
    <property type="molecule type" value="Genomic_DNA"/>
</dbReference>
<evidence type="ECO:0000256" key="3">
    <source>
        <dbReference type="ARBA" id="ARBA00024327"/>
    </source>
</evidence>
<dbReference type="GO" id="GO:0005737">
    <property type="term" value="C:cytoplasm"/>
    <property type="evidence" value="ECO:0007669"/>
    <property type="project" value="TreeGrafter"/>
</dbReference>
<comment type="similarity">
    <text evidence="1">Belongs to the PAPS reductase family. CysH subfamily.</text>
</comment>
<dbReference type="AlphaFoldDB" id="A0A3B0VRG9"/>
<keyword evidence="2 5" id="KW-0560">Oxidoreductase</keyword>
<feature type="domain" description="Phosphoadenosine phosphosulphate reductase" evidence="4">
    <location>
        <begin position="48"/>
        <end position="219"/>
    </location>
</feature>
<name>A0A3B0VRG9_9ZZZZ</name>
<dbReference type="EC" id="1.8.4.8" evidence="5"/>
<proteinExistence type="inferred from homology"/>